<dbReference type="EMBL" id="JASCZI010001504">
    <property type="protein sequence ID" value="MED6115087.1"/>
    <property type="molecule type" value="Genomic_DNA"/>
</dbReference>
<proteinExistence type="predicted"/>
<organism evidence="1 2">
    <name type="scientific">Stylosanthes scabra</name>
    <dbReference type="NCBI Taxonomy" id="79078"/>
    <lineage>
        <taxon>Eukaryota</taxon>
        <taxon>Viridiplantae</taxon>
        <taxon>Streptophyta</taxon>
        <taxon>Embryophyta</taxon>
        <taxon>Tracheophyta</taxon>
        <taxon>Spermatophyta</taxon>
        <taxon>Magnoliopsida</taxon>
        <taxon>eudicotyledons</taxon>
        <taxon>Gunneridae</taxon>
        <taxon>Pentapetalae</taxon>
        <taxon>rosids</taxon>
        <taxon>fabids</taxon>
        <taxon>Fabales</taxon>
        <taxon>Fabaceae</taxon>
        <taxon>Papilionoideae</taxon>
        <taxon>50 kb inversion clade</taxon>
        <taxon>dalbergioids sensu lato</taxon>
        <taxon>Dalbergieae</taxon>
        <taxon>Pterocarpus clade</taxon>
        <taxon>Stylosanthes</taxon>
    </lineage>
</organism>
<keyword evidence="2" id="KW-1185">Reference proteome</keyword>
<dbReference type="Proteomes" id="UP001341840">
    <property type="component" value="Unassembled WGS sequence"/>
</dbReference>
<evidence type="ECO:0000313" key="2">
    <source>
        <dbReference type="Proteomes" id="UP001341840"/>
    </source>
</evidence>
<comment type="caution">
    <text evidence="1">The sequence shown here is derived from an EMBL/GenBank/DDBJ whole genome shotgun (WGS) entry which is preliminary data.</text>
</comment>
<protein>
    <submittedName>
        <fullName evidence="1">Uncharacterized protein</fullName>
    </submittedName>
</protein>
<reference evidence="1 2" key="1">
    <citation type="journal article" date="2023" name="Plants (Basel)">
        <title>Bridging the Gap: Combining Genomics and Transcriptomics Approaches to Understand Stylosanthes scabra, an Orphan Legume from the Brazilian Caatinga.</title>
        <authorList>
            <person name="Ferreira-Neto J.R.C."/>
            <person name="da Silva M.D."/>
            <person name="Binneck E."/>
            <person name="de Melo N.F."/>
            <person name="da Silva R.H."/>
            <person name="de Melo A.L.T.M."/>
            <person name="Pandolfi V."/>
            <person name="Bustamante F.O."/>
            <person name="Brasileiro-Vidal A.C."/>
            <person name="Benko-Iseppon A.M."/>
        </authorList>
    </citation>
    <scope>NUCLEOTIDE SEQUENCE [LARGE SCALE GENOMIC DNA]</scope>
    <source>
        <tissue evidence="1">Leaves</tissue>
    </source>
</reference>
<accession>A0ABU6QTB5</accession>
<sequence>MVEELLGARPPLRGGGKNEYAAIKATWLTDRVRHTPADAPAETLTPARSSLGVRRFFVTHTTAYVAPVTKPRLISPGAHH</sequence>
<name>A0ABU6QTB5_9FABA</name>
<evidence type="ECO:0000313" key="1">
    <source>
        <dbReference type="EMBL" id="MED6115087.1"/>
    </source>
</evidence>
<gene>
    <name evidence="1" type="ORF">PIB30_086831</name>
</gene>